<reference evidence="3" key="1">
    <citation type="journal article" date="2014" name="Nat. Genet.">
        <title>Genome of the human hookworm Necator americanus.</title>
        <authorList>
            <person name="Tang Y.T."/>
            <person name="Gao X."/>
            <person name="Rosa B.A."/>
            <person name="Abubucker S."/>
            <person name="Hallsworth-Pepin K."/>
            <person name="Martin J."/>
            <person name="Tyagi R."/>
            <person name="Heizer E."/>
            <person name="Zhang X."/>
            <person name="Bhonagiri-Palsikar V."/>
            <person name="Minx P."/>
            <person name="Warren W.C."/>
            <person name="Wang Q."/>
            <person name="Zhan B."/>
            <person name="Hotez P.J."/>
            <person name="Sternberg P.W."/>
            <person name="Dougall A."/>
            <person name="Gaze S.T."/>
            <person name="Mulvenna J."/>
            <person name="Sotillo J."/>
            <person name="Ranganathan S."/>
            <person name="Rabelo E.M."/>
            <person name="Wilson R.K."/>
            <person name="Felgner P.L."/>
            <person name="Bethony J."/>
            <person name="Hawdon J.M."/>
            <person name="Gasser R.B."/>
            <person name="Loukas A."/>
            <person name="Mitreva M."/>
        </authorList>
    </citation>
    <scope>NUCLEOTIDE SEQUENCE [LARGE SCALE GENOMIC DNA]</scope>
</reference>
<dbReference type="KEGG" id="nai:NECAME_02842"/>
<evidence type="ECO:0000256" key="1">
    <source>
        <dbReference type="SAM" id="MobiDB-lite"/>
    </source>
</evidence>
<proteinExistence type="predicted"/>
<organism evidence="2 3">
    <name type="scientific">Necator americanus</name>
    <name type="common">Human hookworm</name>
    <dbReference type="NCBI Taxonomy" id="51031"/>
    <lineage>
        <taxon>Eukaryota</taxon>
        <taxon>Metazoa</taxon>
        <taxon>Ecdysozoa</taxon>
        <taxon>Nematoda</taxon>
        <taxon>Chromadorea</taxon>
        <taxon>Rhabditida</taxon>
        <taxon>Rhabditina</taxon>
        <taxon>Rhabditomorpha</taxon>
        <taxon>Strongyloidea</taxon>
        <taxon>Ancylostomatidae</taxon>
        <taxon>Bunostominae</taxon>
        <taxon>Necator</taxon>
    </lineage>
</organism>
<name>W2TAS7_NECAM</name>
<evidence type="ECO:0000313" key="3">
    <source>
        <dbReference type="Proteomes" id="UP000053676"/>
    </source>
</evidence>
<dbReference type="EMBL" id="KI659793">
    <property type="protein sequence ID" value="ETN78694.1"/>
    <property type="molecule type" value="Genomic_DNA"/>
</dbReference>
<dbReference type="AlphaFoldDB" id="W2TAS7"/>
<dbReference type="Proteomes" id="UP000053676">
    <property type="component" value="Unassembled WGS sequence"/>
</dbReference>
<gene>
    <name evidence="2" type="ORF">NECAME_02842</name>
</gene>
<sequence length="106" mass="11962">MEKKQRSFLLWCPRFLQTPPLTKQANTEEVPPEYDQTRADLQKLEIFYLPPPNGPLNEPPPPKPPSESPKPPPPKPPLPYPPCGRPYPPPEGLSYTLTDVKSLGRP</sequence>
<feature type="region of interest" description="Disordered" evidence="1">
    <location>
        <begin position="47"/>
        <end position="106"/>
    </location>
</feature>
<protein>
    <submittedName>
        <fullName evidence="2">Uncharacterized protein</fullName>
    </submittedName>
</protein>
<accession>W2TAS7</accession>
<keyword evidence="3" id="KW-1185">Reference proteome</keyword>
<feature type="compositionally biased region" description="Pro residues" evidence="1">
    <location>
        <begin position="49"/>
        <end position="91"/>
    </location>
</feature>
<evidence type="ECO:0000313" key="2">
    <source>
        <dbReference type="EMBL" id="ETN78694.1"/>
    </source>
</evidence>